<dbReference type="EMBL" id="JBBCAQ010000036">
    <property type="protein sequence ID" value="KAK7575567.1"/>
    <property type="molecule type" value="Genomic_DNA"/>
</dbReference>
<comment type="caution">
    <text evidence="1">The sequence shown here is derived from an EMBL/GenBank/DDBJ whole genome shotgun (WGS) entry which is preliminary data.</text>
</comment>
<dbReference type="AlphaFoldDB" id="A0AAN9XYT2"/>
<organism evidence="1 2">
    <name type="scientific">Parthenolecanium corni</name>
    <dbReference type="NCBI Taxonomy" id="536013"/>
    <lineage>
        <taxon>Eukaryota</taxon>
        <taxon>Metazoa</taxon>
        <taxon>Ecdysozoa</taxon>
        <taxon>Arthropoda</taxon>
        <taxon>Hexapoda</taxon>
        <taxon>Insecta</taxon>
        <taxon>Pterygota</taxon>
        <taxon>Neoptera</taxon>
        <taxon>Paraneoptera</taxon>
        <taxon>Hemiptera</taxon>
        <taxon>Sternorrhyncha</taxon>
        <taxon>Coccoidea</taxon>
        <taxon>Coccidae</taxon>
        <taxon>Parthenolecanium</taxon>
    </lineage>
</organism>
<sequence length="186" mass="20993">MSAPIVRVYFACIRITIDLVTVSLISDLSWFGPYVRSIPENGRKIGADAAWLRFFSLAVFRNNRVSRLVPPFDGGAALAGGNRFAVSVSGVHRVVSQHHSRLHVCASSHFRCCAISSRGWSRWWPEYDILRVGCLRVRLPKPVPRVAAVRRPSLRSCARFSPFSCQVHREGHSEAKQIRHVHSFME</sequence>
<accession>A0AAN9XYT2</accession>
<protein>
    <submittedName>
        <fullName evidence="1">Uncharacterized protein</fullName>
    </submittedName>
</protein>
<proteinExistence type="predicted"/>
<keyword evidence="2" id="KW-1185">Reference proteome</keyword>
<evidence type="ECO:0000313" key="1">
    <source>
        <dbReference type="EMBL" id="KAK7575567.1"/>
    </source>
</evidence>
<name>A0AAN9XYT2_9HEMI</name>
<reference evidence="1 2" key="1">
    <citation type="submission" date="2024-03" db="EMBL/GenBank/DDBJ databases">
        <title>Adaptation during the transition from Ophiocordyceps entomopathogen to insect associate is accompanied by gene loss and intensified selection.</title>
        <authorList>
            <person name="Ward C.M."/>
            <person name="Onetto C.A."/>
            <person name="Borneman A.R."/>
        </authorList>
    </citation>
    <scope>NUCLEOTIDE SEQUENCE [LARGE SCALE GENOMIC DNA]</scope>
    <source>
        <strain evidence="1">AWRI1</strain>
        <tissue evidence="1">Single Adult Female</tissue>
    </source>
</reference>
<dbReference type="Proteomes" id="UP001367676">
    <property type="component" value="Unassembled WGS sequence"/>
</dbReference>
<evidence type="ECO:0000313" key="2">
    <source>
        <dbReference type="Proteomes" id="UP001367676"/>
    </source>
</evidence>
<gene>
    <name evidence="1" type="ORF">V9T40_011853</name>
</gene>